<dbReference type="InterPro" id="IPR040336">
    <property type="entry name" value="At1g61900-like"/>
</dbReference>
<feature type="region of interest" description="Disordered" evidence="1">
    <location>
        <begin position="232"/>
        <end position="261"/>
    </location>
</feature>
<reference evidence="3 4" key="1">
    <citation type="submission" date="2018-10" db="EMBL/GenBank/DDBJ databases">
        <title>A high-quality apple genome assembly.</title>
        <authorList>
            <person name="Hu J."/>
        </authorList>
    </citation>
    <scope>NUCLEOTIDE SEQUENCE [LARGE SCALE GENOMIC DNA]</scope>
    <source>
        <strain evidence="4">cv. HFTH1</strain>
        <tissue evidence="3">Young leaf</tissue>
    </source>
</reference>
<protein>
    <recommendedName>
        <fullName evidence="2">At1g61900-like C-terminal domain-containing protein</fullName>
    </recommendedName>
</protein>
<proteinExistence type="predicted"/>
<sequence length="261" mass="28558">MLGGNPSFPTNVTFFHCINIITGIIYSLNACCPQFDATLATLIGYSGKSSGMLSLNANPKKHRLSDVEKILEGQGAKENIQKICSFGPENLTKASCPAQKLEKERQLSNLYFVKYSKEYDLRTHLFYGIINHMLTYKSSTYGSMCPLVFPNMTNVVKECANVISNETACCSAMDSYALNCVASLGEKLQKANGVWLPSASLPLDATYDKTSEISFICDLNNNIAAPWPSLSFESPPSCKKTTSTTLAPLSRSHPSHLSRTP</sequence>
<dbReference type="InterPro" id="IPR059003">
    <property type="entry name" value="At1g61900_C"/>
</dbReference>
<evidence type="ECO:0000313" key="4">
    <source>
        <dbReference type="Proteomes" id="UP000290289"/>
    </source>
</evidence>
<evidence type="ECO:0000313" key="3">
    <source>
        <dbReference type="EMBL" id="RXH68038.1"/>
    </source>
</evidence>
<evidence type="ECO:0000259" key="2">
    <source>
        <dbReference type="Pfam" id="PF26584"/>
    </source>
</evidence>
<dbReference type="PANTHER" id="PTHR33831">
    <property type="entry name" value="GPI-ANCHORED PROTEIN"/>
    <property type="match status" value="1"/>
</dbReference>
<feature type="domain" description="At1g61900-like C-terminal" evidence="2">
    <location>
        <begin position="144"/>
        <end position="192"/>
    </location>
</feature>
<keyword evidence="4" id="KW-1185">Reference proteome</keyword>
<comment type="caution">
    <text evidence="3">The sequence shown here is derived from an EMBL/GenBank/DDBJ whole genome shotgun (WGS) entry which is preliminary data.</text>
</comment>
<dbReference type="Pfam" id="PF26584">
    <property type="entry name" value="At1g61900"/>
    <property type="match status" value="1"/>
</dbReference>
<dbReference type="AlphaFoldDB" id="A0A498H9B9"/>
<accession>A0A498H9B9</accession>
<dbReference type="PANTHER" id="PTHR33831:SF8">
    <property type="entry name" value="SPARK DOMAIN-CONTAINING PROTEIN"/>
    <property type="match status" value="1"/>
</dbReference>
<gene>
    <name evidence="3" type="ORF">DVH24_028185</name>
</gene>
<name>A0A498H9B9_MALDO</name>
<dbReference type="EMBL" id="RDQH01000343">
    <property type="protein sequence ID" value="RXH68038.1"/>
    <property type="molecule type" value="Genomic_DNA"/>
</dbReference>
<feature type="compositionally biased region" description="Low complexity" evidence="1">
    <location>
        <begin position="234"/>
        <end position="245"/>
    </location>
</feature>
<dbReference type="Proteomes" id="UP000290289">
    <property type="component" value="Chromosome 17"/>
</dbReference>
<organism evidence="3 4">
    <name type="scientific">Malus domestica</name>
    <name type="common">Apple</name>
    <name type="synonym">Pyrus malus</name>
    <dbReference type="NCBI Taxonomy" id="3750"/>
    <lineage>
        <taxon>Eukaryota</taxon>
        <taxon>Viridiplantae</taxon>
        <taxon>Streptophyta</taxon>
        <taxon>Embryophyta</taxon>
        <taxon>Tracheophyta</taxon>
        <taxon>Spermatophyta</taxon>
        <taxon>Magnoliopsida</taxon>
        <taxon>eudicotyledons</taxon>
        <taxon>Gunneridae</taxon>
        <taxon>Pentapetalae</taxon>
        <taxon>rosids</taxon>
        <taxon>fabids</taxon>
        <taxon>Rosales</taxon>
        <taxon>Rosaceae</taxon>
        <taxon>Amygdaloideae</taxon>
        <taxon>Maleae</taxon>
        <taxon>Malus</taxon>
    </lineage>
</organism>
<dbReference type="GO" id="GO:0005886">
    <property type="term" value="C:plasma membrane"/>
    <property type="evidence" value="ECO:0007669"/>
    <property type="project" value="TreeGrafter"/>
</dbReference>
<evidence type="ECO:0000256" key="1">
    <source>
        <dbReference type="SAM" id="MobiDB-lite"/>
    </source>
</evidence>